<dbReference type="Proteomes" id="UP001140091">
    <property type="component" value="Unassembled WGS sequence"/>
</dbReference>
<dbReference type="EMBL" id="JANBPK010001950">
    <property type="protein sequence ID" value="KAJ2920425.1"/>
    <property type="molecule type" value="Genomic_DNA"/>
</dbReference>
<protein>
    <submittedName>
        <fullName evidence="1">Uncharacterized protein</fullName>
    </submittedName>
</protein>
<keyword evidence="2" id="KW-1185">Reference proteome</keyword>
<sequence length="261" mass="29589">MLEGFAQLGSFQERLMLALGLTLNAIEISRRKSWSVTDELKAAIRYHTRAFLLSPMLTAYCGIDMGEQVMSVTRQLGVRNLPQEDDVNHVSDVLNLISSELCSFKNTMKEAIRASLVPNSSTANIANLTISLLRAIPPTQATVRHYIRFSFLRKCMKEHGDPSYWKSVDNNMEESRSRVSSASECWESFVQVYRDDILKYGEPTNTLNQVVEPSSCLAMRALSDDAMEVQRRSSKELRIQLGKRRRDSLVPAEQEWKPAVP</sequence>
<reference evidence="1" key="1">
    <citation type="submission" date="2022-06" db="EMBL/GenBank/DDBJ databases">
        <title>Genome Sequence of Candolleomyces eurysporus.</title>
        <authorList>
            <person name="Buettner E."/>
        </authorList>
    </citation>
    <scope>NUCLEOTIDE SEQUENCE</scope>
    <source>
        <strain evidence="1">VTCC 930004</strain>
    </source>
</reference>
<gene>
    <name evidence="1" type="ORF">H1R20_g16669</name>
</gene>
<evidence type="ECO:0000313" key="2">
    <source>
        <dbReference type="Proteomes" id="UP001140091"/>
    </source>
</evidence>
<evidence type="ECO:0000313" key="1">
    <source>
        <dbReference type="EMBL" id="KAJ2920425.1"/>
    </source>
</evidence>
<feature type="non-terminal residue" evidence="1">
    <location>
        <position position="1"/>
    </location>
</feature>
<proteinExistence type="predicted"/>
<comment type="caution">
    <text evidence="1">The sequence shown here is derived from an EMBL/GenBank/DDBJ whole genome shotgun (WGS) entry which is preliminary data.</text>
</comment>
<dbReference type="OrthoDB" id="3050604at2759"/>
<accession>A0A9W8IWV1</accession>
<name>A0A9W8IWV1_9AGAR</name>
<dbReference type="AlphaFoldDB" id="A0A9W8IWV1"/>
<organism evidence="1 2">
    <name type="scientific">Candolleomyces eurysporus</name>
    <dbReference type="NCBI Taxonomy" id="2828524"/>
    <lineage>
        <taxon>Eukaryota</taxon>
        <taxon>Fungi</taxon>
        <taxon>Dikarya</taxon>
        <taxon>Basidiomycota</taxon>
        <taxon>Agaricomycotina</taxon>
        <taxon>Agaricomycetes</taxon>
        <taxon>Agaricomycetidae</taxon>
        <taxon>Agaricales</taxon>
        <taxon>Agaricineae</taxon>
        <taxon>Psathyrellaceae</taxon>
        <taxon>Candolleomyces</taxon>
    </lineage>
</organism>